<dbReference type="InterPro" id="IPR015943">
    <property type="entry name" value="WD40/YVTN_repeat-like_dom_sf"/>
</dbReference>
<name>A0A9P4TSA8_9PEZI</name>
<dbReference type="SUPFAM" id="SSF50978">
    <property type="entry name" value="WD40 repeat-like"/>
    <property type="match status" value="1"/>
</dbReference>
<dbReference type="PROSITE" id="PS50294">
    <property type="entry name" value="WD_REPEATS_REGION"/>
    <property type="match status" value="1"/>
</dbReference>
<dbReference type="Proteomes" id="UP000800235">
    <property type="component" value="Unassembled WGS sequence"/>
</dbReference>
<dbReference type="PANTHER" id="PTHR10039:SF15">
    <property type="entry name" value="NACHT DOMAIN-CONTAINING PROTEIN"/>
    <property type="match status" value="1"/>
</dbReference>
<dbReference type="AlphaFoldDB" id="A0A9P4TSA8"/>
<keyword evidence="3" id="KW-1185">Reference proteome</keyword>
<dbReference type="EMBL" id="MU007213">
    <property type="protein sequence ID" value="KAF2415404.1"/>
    <property type="molecule type" value="Genomic_DNA"/>
</dbReference>
<evidence type="ECO:0000256" key="1">
    <source>
        <dbReference type="PROSITE-ProRule" id="PRU00221"/>
    </source>
</evidence>
<accession>A0A9P4TSA8</accession>
<dbReference type="OrthoDB" id="538223at2759"/>
<dbReference type="InterPro" id="IPR036322">
    <property type="entry name" value="WD40_repeat_dom_sf"/>
</dbReference>
<keyword evidence="1" id="KW-0853">WD repeat</keyword>
<dbReference type="InterPro" id="IPR001680">
    <property type="entry name" value="WD40_rpt"/>
</dbReference>
<reference evidence="2" key="1">
    <citation type="journal article" date="2020" name="Stud. Mycol.">
        <title>101 Dothideomycetes genomes: a test case for predicting lifestyles and emergence of pathogens.</title>
        <authorList>
            <person name="Haridas S."/>
            <person name="Albert R."/>
            <person name="Binder M."/>
            <person name="Bloem J."/>
            <person name="Labutti K."/>
            <person name="Salamov A."/>
            <person name="Andreopoulos B."/>
            <person name="Baker S."/>
            <person name="Barry K."/>
            <person name="Bills G."/>
            <person name="Bluhm B."/>
            <person name="Cannon C."/>
            <person name="Castanera R."/>
            <person name="Culley D."/>
            <person name="Daum C."/>
            <person name="Ezra D."/>
            <person name="Gonzalez J."/>
            <person name="Henrissat B."/>
            <person name="Kuo A."/>
            <person name="Liang C."/>
            <person name="Lipzen A."/>
            <person name="Lutzoni F."/>
            <person name="Magnuson J."/>
            <person name="Mondo S."/>
            <person name="Nolan M."/>
            <person name="Ohm R."/>
            <person name="Pangilinan J."/>
            <person name="Park H.-J."/>
            <person name="Ramirez L."/>
            <person name="Alfaro M."/>
            <person name="Sun H."/>
            <person name="Tritt A."/>
            <person name="Yoshinaga Y."/>
            <person name="Zwiers L.-H."/>
            <person name="Turgeon B."/>
            <person name="Goodwin S."/>
            <person name="Spatafora J."/>
            <person name="Crous P."/>
            <person name="Grigoriev I."/>
        </authorList>
    </citation>
    <scope>NUCLEOTIDE SEQUENCE</scope>
    <source>
        <strain evidence="2">CBS 130266</strain>
    </source>
</reference>
<evidence type="ECO:0000313" key="2">
    <source>
        <dbReference type="EMBL" id="KAF2415404.1"/>
    </source>
</evidence>
<dbReference type="PROSITE" id="PS50082">
    <property type="entry name" value="WD_REPEATS_2"/>
    <property type="match status" value="1"/>
</dbReference>
<comment type="caution">
    <text evidence="2">The sequence shown here is derived from an EMBL/GenBank/DDBJ whole genome shotgun (WGS) entry which is preliminary data.</text>
</comment>
<dbReference type="Gene3D" id="2.130.10.10">
    <property type="entry name" value="YVTN repeat-like/Quinoprotein amine dehydrogenase"/>
    <property type="match status" value="1"/>
</dbReference>
<protein>
    <recommendedName>
        <fullName evidence="4">Vegetative incompatibility protein HET-E-1</fullName>
    </recommendedName>
</protein>
<evidence type="ECO:0000313" key="3">
    <source>
        <dbReference type="Proteomes" id="UP000800235"/>
    </source>
</evidence>
<proteinExistence type="predicted"/>
<gene>
    <name evidence="2" type="ORF">EJ08DRAFT_684443</name>
</gene>
<organism evidence="2 3">
    <name type="scientific">Tothia fuscella</name>
    <dbReference type="NCBI Taxonomy" id="1048955"/>
    <lineage>
        <taxon>Eukaryota</taxon>
        <taxon>Fungi</taxon>
        <taxon>Dikarya</taxon>
        <taxon>Ascomycota</taxon>
        <taxon>Pezizomycotina</taxon>
        <taxon>Dothideomycetes</taxon>
        <taxon>Pleosporomycetidae</taxon>
        <taxon>Venturiales</taxon>
        <taxon>Cylindrosympodiaceae</taxon>
        <taxon>Tothia</taxon>
    </lineage>
</organism>
<evidence type="ECO:0008006" key="4">
    <source>
        <dbReference type="Google" id="ProtNLM"/>
    </source>
</evidence>
<sequence length="430" mass="48360">MLVNQQPFLLLHVMNKYEQAGKLLFEDANSWVALSEILTNILNDPNLQSTYLVVDALDECADVDKLALEKMYDDKTQEAILQYLFSNANGTFLWVALVCQNLKSIPRARIRARLTSFPPGLDSFYEQMIAQICKSDDFKLYQQILATIATVYEPITLTELTSLVEMLEDTADHIDSLHEVISLCGSFLTIYQFLQKYFLYWLEALSLIGKVSEGVMAMSSLESSIRADESPNLYAFIYDAKRFILYNRSVIETNPLQVYLSALVFAPEKSIVREQFKKYISSRIERKWGGQENWSALRQTLEGHSAAVWSVAFSPDGKLVASGSGDNTVRLWDAGTGALRQTLEGHSAYVSSVAFWHNVMGVTLQSLQGTLIPQAITVDVKGDWVTLNRQETLWLPPDYRRSSAAIYNNLTAIGCPSGRVFLLQFCSSEG</sequence>
<dbReference type="PANTHER" id="PTHR10039">
    <property type="entry name" value="AMELOGENIN"/>
    <property type="match status" value="1"/>
</dbReference>
<dbReference type="Pfam" id="PF00400">
    <property type="entry name" value="WD40"/>
    <property type="match status" value="1"/>
</dbReference>
<feature type="repeat" description="WD" evidence="1">
    <location>
        <begin position="301"/>
        <end position="342"/>
    </location>
</feature>
<dbReference type="SMART" id="SM00320">
    <property type="entry name" value="WD40"/>
    <property type="match status" value="2"/>
</dbReference>